<protein>
    <submittedName>
        <fullName evidence="2">Uncharacterized protein</fullName>
    </submittedName>
</protein>
<keyword evidence="3" id="KW-1185">Reference proteome</keyword>
<keyword evidence="1" id="KW-0472">Membrane</keyword>
<accession>A0ABP8MZF7</accession>
<evidence type="ECO:0000313" key="3">
    <source>
        <dbReference type="Proteomes" id="UP001501410"/>
    </source>
</evidence>
<evidence type="ECO:0000256" key="1">
    <source>
        <dbReference type="SAM" id="Phobius"/>
    </source>
</evidence>
<gene>
    <name evidence="2" type="ORF">GCM10023092_27430</name>
</gene>
<reference evidence="3" key="1">
    <citation type="journal article" date="2019" name="Int. J. Syst. Evol. Microbiol.">
        <title>The Global Catalogue of Microorganisms (GCM) 10K type strain sequencing project: providing services to taxonomists for standard genome sequencing and annotation.</title>
        <authorList>
            <consortium name="The Broad Institute Genomics Platform"/>
            <consortium name="The Broad Institute Genome Sequencing Center for Infectious Disease"/>
            <person name="Wu L."/>
            <person name="Ma J."/>
        </authorList>
    </citation>
    <scope>NUCLEOTIDE SEQUENCE [LARGE SCALE GENOMIC DNA]</scope>
    <source>
        <strain evidence="3">JCM 31921</strain>
    </source>
</reference>
<feature type="transmembrane region" description="Helical" evidence="1">
    <location>
        <begin position="18"/>
        <end position="39"/>
    </location>
</feature>
<comment type="caution">
    <text evidence="2">The sequence shown here is derived from an EMBL/GenBank/DDBJ whole genome shotgun (WGS) entry which is preliminary data.</text>
</comment>
<organism evidence="2 3">
    <name type="scientific">Rurimicrobium arvi</name>
    <dbReference type="NCBI Taxonomy" id="2049916"/>
    <lineage>
        <taxon>Bacteria</taxon>
        <taxon>Pseudomonadati</taxon>
        <taxon>Bacteroidota</taxon>
        <taxon>Chitinophagia</taxon>
        <taxon>Chitinophagales</taxon>
        <taxon>Chitinophagaceae</taxon>
        <taxon>Rurimicrobium</taxon>
    </lineage>
</organism>
<name>A0ABP8MZF7_9BACT</name>
<dbReference type="RefSeq" id="WP_344828361.1">
    <property type="nucleotide sequence ID" value="NZ_BAABEZ010000024.1"/>
</dbReference>
<proteinExistence type="predicted"/>
<dbReference type="Proteomes" id="UP001501410">
    <property type="component" value="Unassembled WGS sequence"/>
</dbReference>
<keyword evidence="1" id="KW-0812">Transmembrane</keyword>
<dbReference type="EMBL" id="BAABEZ010000024">
    <property type="protein sequence ID" value="GAA4458703.1"/>
    <property type="molecule type" value="Genomic_DNA"/>
</dbReference>
<evidence type="ECO:0000313" key="2">
    <source>
        <dbReference type="EMBL" id="GAA4458703.1"/>
    </source>
</evidence>
<sequence>MIANPIVLNALYDAGNKVGVAMCWVTSLILTAELAYVMFKYVFAKSK</sequence>
<keyword evidence="1" id="KW-1133">Transmembrane helix</keyword>